<protein>
    <submittedName>
        <fullName evidence="2">Uncharacterized protein</fullName>
    </submittedName>
</protein>
<evidence type="ECO:0000313" key="3">
    <source>
        <dbReference type="Proteomes" id="UP000240564"/>
    </source>
</evidence>
<reference evidence="2 3" key="1">
    <citation type="submission" date="2018-01" db="EMBL/GenBank/DDBJ databases">
        <title>Pseudomonas phages infecting Pseudomonas sp. isolated from Prunus avium.</title>
        <authorList>
            <person name="Colberg O."/>
            <person name="Byth Carstens A."/>
        </authorList>
    </citation>
    <scope>NUCLEOTIDE SEQUENCE [LARGE SCALE GENOMIC DNA]</scope>
</reference>
<sequence>MGKFSDRVLELETQVAEQLNDILELKAKLQCATNALREVAKQGGPIDLQKVLEAL</sequence>
<dbReference type="Proteomes" id="UP000240564">
    <property type="component" value="Segment"/>
</dbReference>
<keyword evidence="1" id="KW-0175">Coiled coil</keyword>
<keyword evidence="3" id="KW-1185">Reference proteome</keyword>
<feature type="coiled-coil region" evidence="1">
    <location>
        <begin position="8"/>
        <end position="42"/>
    </location>
</feature>
<gene>
    <name evidence="2" type="ORF">PsPhBjorn_gp34</name>
</gene>
<evidence type="ECO:0000313" key="2">
    <source>
        <dbReference type="EMBL" id="AUV61782.1"/>
    </source>
</evidence>
<name>A0A2K9VHN1_9CAUD</name>
<organism evidence="2 3">
    <name type="scientific">Pseudomonas phage Bjorn</name>
    <dbReference type="NCBI Taxonomy" id="2079288"/>
    <lineage>
        <taxon>Viruses</taxon>
        <taxon>Duplodnaviria</taxon>
        <taxon>Heunggongvirae</taxon>
        <taxon>Uroviricota</taxon>
        <taxon>Caudoviricetes</taxon>
        <taxon>Bjornvirus</taxon>
        <taxon>Bjornvirus bjorn</taxon>
    </lineage>
</organism>
<accession>A0A2K9VHN1</accession>
<evidence type="ECO:0000256" key="1">
    <source>
        <dbReference type="SAM" id="Coils"/>
    </source>
</evidence>
<dbReference type="EMBL" id="MG775259">
    <property type="protein sequence ID" value="AUV61782.1"/>
    <property type="molecule type" value="Genomic_DNA"/>
</dbReference>
<proteinExistence type="predicted"/>